<keyword evidence="2" id="KW-0378">Hydrolase</keyword>
<dbReference type="SUPFAM" id="SSF75304">
    <property type="entry name" value="Amidase signature (AS) enzymes"/>
    <property type="match status" value="1"/>
</dbReference>
<evidence type="ECO:0000313" key="3">
    <source>
        <dbReference type="Proteomes" id="UP000031368"/>
    </source>
</evidence>
<evidence type="ECO:0000259" key="1">
    <source>
        <dbReference type="Pfam" id="PF01425"/>
    </source>
</evidence>
<proteinExistence type="predicted"/>
<feature type="domain" description="Amidase" evidence="1">
    <location>
        <begin position="36"/>
        <end position="191"/>
    </location>
</feature>
<dbReference type="Pfam" id="PF01425">
    <property type="entry name" value="Amidase"/>
    <property type="match status" value="1"/>
</dbReference>
<dbReference type="EMBL" id="CP006880">
    <property type="protein sequence ID" value="AJD44300.1"/>
    <property type="molecule type" value="Genomic_DNA"/>
</dbReference>
<protein>
    <submittedName>
        <fullName evidence="2">Allophanate hydrolase protein</fullName>
    </submittedName>
</protein>
<dbReference type="Proteomes" id="UP000031368">
    <property type="component" value="Plasmid pRgalR602c"/>
</dbReference>
<reference evidence="2 3" key="1">
    <citation type="submission" date="2013-11" db="EMBL/GenBank/DDBJ databases">
        <title>Complete genome sequence of Rhizobium gallicum bv. gallicum R602.</title>
        <authorList>
            <person name="Bustos P."/>
            <person name="Santamaria R.I."/>
            <person name="Lozano L."/>
            <person name="Acosta J.L."/>
            <person name="Ormeno-Orrillo E."/>
            <person name="Rogel M.A."/>
            <person name="Romero D."/>
            <person name="Cevallos M.A."/>
            <person name="Martinez-Romero E."/>
            <person name="Gonzalez V."/>
        </authorList>
    </citation>
    <scope>NUCLEOTIDE SEQUENCE [LARGE SCALE GENOMIC DNA]</scope>
    <source>
        <strain evidence="2 3">R602</strain>
        <plasmid evidence="2 3">pRgalR602c</plasmid>
    </source>
</reference>
<dbReference type="InterPro" id="IPR023631">
    <property type="entry name" value="Amidase_dom"/>
</dbReference>
<dbReference type="HOGENOM" id="CLU_009600_7_3_5"/>
<geneLocation type="plasmid" evidence="2 3">
    <name>pRgalR602c</name>
</geneLocation>
<gene>
    <name evidence="2" type="ORF">RGR602_PC00256</name>
</gene>
<keyword evidence="2" id="KW-0614">Plasmid</keyword>
<accession>A0A0B4XBY6</accession>
<keyword evidence="3" id="KW-1185">Reference proteome</keyword>
<organism evidence="2 3">
    <name type="scientific">Rhizobium gallicum bv. gallicum R602sp</name>
    <dbReference type="NCBI Taxonomy" id="1041138"/>
    <lineage>
        <taxon>Bacteria</taxon>
        <taxon>Pseudomonadati</taxon>
        <taxon>Pseudomonadota</taxon>
        <taxon>Alphaproteobacteria</taxon>
        <taxon>Hyphomicrobiales</taxon>
        <taxon>Rhizobiaceae</taxon>
        <taxon>Rhizobium/Agrobacterium group</taxon>
        <taxon>Rhizobium</taxon>
    </lineage>
</organism>
<dbReference type="KEGG" id="rga:RGR602_PC00256"/>
<name>A0A0B4XBY6_9HYPH</name>
<dbReference type="PANTHER" id="PTHR11895:SF169">
    <property type="entry name" value="GLUTAMYL-TRNA(GLN) AMIDOTRANSFERASE"/>
    <property type="match status" value="1"/>
</dbReference>
<sequence length="193" mass="19878">MNPTTPAFDITSLHAFDGMAAVSPTLSKLVFARIIEVSDPGIFIHLVEKDTVLAEAAKLGAFDPAKPLFGIPFAVKDNIDVAGIPTTAACPDYAYAPEKDATVVRLLKEAALVIDKTNLDQFATGLIGVRSPYPIPRNAIDPKLVPGGSSSGSAVATAQGIVSFALGTDTAGSGRIRAGLNNIVGLKPSVGAH</sequence>
<dbReference type="GO" id="GO:0016787">
    <property type="term" value="F:hydrolase activity"/>
    <property type="evidence" value="ECO:0007669"/>
    <property type="project" value="UniProtKB-KW"/>
</dbReference>
<dbReference type="InterPro" id="IPR036928">
    <property type="entry name" value="AS_sf"/>
</dbReference>
<dbReference type="RefSeq" id="WP_040114685.1">
    <property type="nucleotide sequence ID" value="NZ_CP006880.1"/>
</dbReference>
<evidence type="ECO:0000313" key="2">
    <source>
        <dbReference type="EMBL" id="AJD44300.1"/>
    </source>
</evidence>
<dbReference type="PANTHER" id="PTHR11895">
    <property type="entry name" value="TRANSAMIDASE"/>
    <property type="match status" value="1"/>
</dbReference>
<dbReference type="Gene3D" id="3.90.1300.10">
    <property type="entry name" value="Amidase signature (AS) domain"/>
    <property type="match status" value="1"/>
</dbReference>
<dbReference type="AlphaFoldDB" id="A0A0B4XBY6"/>
<dbReference type="InterPro" id="IPR000120">
    <property type="entry name" value="Amidase"/>
</dbReference>